<keyword evidence="3" id="KW-1185">Reference proteome</keyword>
<proteinExistence type="predicted"/>
<dbReference type="InterPro" id="IPR009057">
    <property type="entry name" value="Homeodomain-like_sf"/>
</dbReference>
<dbReference type="AlphaFoldDB" id="A0A318SWC9"/>
<dbReference type="InterPro" id="IPR037171">
    <property type="entry name" value="NagB/RpiA_transferase-like"/>
</dbReference>
<dbReference type="Proteomes" id="UP000248311">
    <property type="component" value="Unassembled WGS sequence"/>
</dbReference>
<dbReference type="PROSITE" id="PS51071">
    <property type="entry name" value="HTH_RPIR"/>
    <property type="match status" value="1"/>
</dbReference>
<dbReference type="SUPFAM" id="SSF46689">
    <property type="entry name" value="Homeodomain-like"/>
    <property type="match status" value="1"/>
</dbReference>
<gene>
    <name evidence="2" type="ORF">DFP88_101344</name>
</gene>
<dbReference type="SUPFAM" id="SSF100950">
    <property type="entry name" value="NagB/RpiA/CoA transferase-like"/>
    <property type="match status" value="1"/>
</dbReference>
<dbReference type="PANTHER" id="PTHR30363">
    <property type="entry name" value="HTH-TYPE TRANSCRIPTIONAL REGULATOR SRLR-RELATED"/>
    <property type="match status" value="1"/>
</dbReference>
<evidence type="ECO:0000259" key="1">
    <source>
        <dbReference type="PROSITE" id="PS51071"/>
    </source>
</evidence>
<sequence>MAGSSDDLMTLIDGQRPVLTPKLRGIADFALSEPERFIRSSSRELCATLGTSEPTLIRFCRSFGHSGLAEFRIDLALSLARGRGQVGASRFVEPQSTDRRRANLPAKRRIAQAAAALVTGDNAILIDNGSTAEFFAEALAETPPLTIMTSGLMVAQNALRHGTHEVMLTGGRIRRNHLSLSGRLVETALSGMRFDTFVMGADSVDPTLGLSTFREDEAHQTRAMVEAANRVIVLADSTKFLKPALHKICDLAHVSVLVTDMPEGGAVMQAIEAQGIAVLRPDPVDDAALAEAPQ</sequence>
<organism evidence="2 3">
    <name type="scientific">Pseudoroseicyclus aestuarii</name>
    <dbReference type="NCBI Taxonomy" id="1795041"/>
    <lineage>
        <taxon>Bacteria</taxon>
        <taxon>Pseudomonadati</taxon>
        <taxon>Pseudomonadota</taxon>
        <taxon>Alphaproteobacteria</taxon>
        <taxon>Rhodobacterales</taxon>
        <taxon>Paracoccaceae</taxon>
        <taxon>Pseudoroseicyclus</taxon>
    </lineage>
</organism>
<reference evidence="2 3" key="1">
    <citation type="submission" date="2018-06" db="EMBL/GenBank/DDBJ databases">
        <title>Genomic Encyclopedia of Type Strains, Phase III (KMG-III): the genomes of soil and plant-associated and newly described type strains.</title>
        <authorList>
            <person name="Whitman W."/>
        </authorList>
    </citation>
    <scope>NUCLEOTIDE SEQUENCE [LARGE SCALE GENOMIC DNA]</scope>
    <source>
        <strain evidence="2 3">CECT 9025</strain>
    </source>
</reference>
<comment type="caution">
    <text evidence="2">The sequence shown here is derived from an EMBL/GenBank/DDBJ whole genome shotgun (WGS) entry which is preliminary data.</text>
</comment>
<evidence type="ECO:0000313" key="2">
    <source>
        <dbReference type="EMBL" id="PYE85675.1"/>
    </source>
</evidence>
<dbReference type="SMART" id="SM01134">
    <property type="entry name" value="DeoRC"/>
    <property type="match status" value="1"/>
</dbReference>
<dbReference type="InterPro" id="IPR000281">
    <property type="entry name" value="HTH_RpiR"/>
</dbReference>
<dbReference type="EMBL" id="QJTE01000001">
    <property type="protein sequence ID" value="PYE85675.1"/>
    <property type="molecule type" value="Genomic_DNA"/>
</dbReference>
<evidence type="ECO:0000313" key="3">
    <source>
        <dbReference type="Proteomes" id="UP000248311"/>
    </source>
</evidence>
<dbReference type="Gene3D" id="1.10.10.10">
    <property type="entry name" value="Winged helix-like DNA-binding domain superfamily/Winged helix DNA-binding domain"/>
    <property type="match status" value="1"/>
</dbReference>
<dbReference type="GO" id="GO:0003700">
    <property type="term" value="F:DNA-binding transcription factor activity"/>
    <property type="evidence" value="ECO:0007669"/>
    <property type="project" value="InterPro"/>
</dbReference>
<dbReference type="Gene3D" id="3.40.50.1360">
    <property type="match status" value="1"/>
</dbReference>
<dbReference type="InterPro" id="IPR050313">
    <property type="entry name" value="Carb_Metab_HTH_regulators"/>
</dbReference>
<dbReference type="InterPro" id="IPR036388">
    <property type="entry name" value="WH-like_DNA-bd_sf"/>
</dbReference>
<protein>
    <submittedName>
        <fullName evidence="2">RpiR family transcriptional regulator</fullName>
    </submittedName>
</protein>
<dbReference type="PANTHER" id="PTHR30363:SF8">
    <property type="entry name" value="DEOXYRIBOSE OPERON REPRESSOR"/>
    <property type="match status" value="1"/>
</dbReference>
<accession>A0A318SWC9</accession>
<dbReference type="Pfam" id="PF01418">
    <property type="entry name" value="HTH_6"/>
    <property type="match status" value="1"/>
</dbReference>
<feature type="domain" description="HTH rpiR-type" evidence="1">
    <location>
        <begin position="6"/>
        <end position="82"/>
    </location>
</feature>
<dbReference type="InterPro" id="IPR014036">
    <property type="entry name" value="DeoR-like_C"/>
</dbReference>
<dbReference type="RefSeq" id="WP_281268138.1">
    <property type="nucleotide sequence ID" value="NZ_QJTE01000001.1"/>
</dbReference>
<dbReference type="Pfam" id="PF00455">
    <property type="entry name" value="DeoRC"/>
    <property type="match status" value="1"/>
</dbReference>
<name>A0A318SWC9_9RHOB</name>